<comment type="caution">
    <text evidence="6">The sequence shown here is derived from an EMBL/GenBank/DDBJ whole genome shotgun (WGS) entry which is preliminary data.</text>
</comment>
<evidence type="ECO:0000313" key="7">
    <source>
        <dbReference type="Proteomes" id="UP001558652"/>
    </source>
</evidence>
<proteinExistence type="predicted"/>
<evidence type="ECO:0000259" key="5">
    <source>
        <dbReference type="Pfam" id="PF11819"/>
    </source>
</evidence>
<reference evidence="6 7" key="1">
    <citation type="submission" date="2024-07" db="EMBL/GenBank/DDBJ databases">
        <title>Chromosome-level genome assembly of the water stick insect Ranatra chinensis (Heteroptera: Nepidae).</title>
        <authorList>
            <person name="Liu X."/>
        </authorList>
    </citation>
    <scope>NUCLEOTIDE SEQUENCE [LARGE SCALE GENOMIC DNA]</scope>
    <source>
        <strain evidence="6">Cailab_2021Rc</strain>
        <tissue evidence="6">Muscle</tissue>
    </source>
</reference>
<feature type="domain" description="Cytohesin Ubiquitin Protein Inducing" evidence="5">
    <location>
        <begin position="2"/>
        <end position="106"/>
    </location>
</feature>
<evidence type="ECO:0000256" key="3">
    <source>
        <dbReference type="ARBA" id="ARBA00023054"/>
    </source>
</evidence>
<evidence type="ECO:0000313" key="6">
    <source>
        <dbReference type="EMBL" id="KAL1110544.1"/>
    </source>
</evidence>
<dbReference type="Pfam" id="PF11819">
    <property type="entry name" value="CUPID"/>
    <property type="match status" value="1"/>
</dbReference>
<protein>
    <recommendedName>
        <fullName evidence="5">Cytohesin Ubiquitin Protein Inducing domain-containing protein</fullName>
    </recommendedName>
</protein>
<keyword evidence="3 4" id="KW-0175">Coiled coil</keyword>
<sequence length="226" mass="25817">MVASLQHKKEALEAKLRDKTSELKRLCIEEAELTGVLPAETPLEPGETPPQIRRRVRTAFTYPESLINKLRSKEDEALATLELECKIQTGIAEAALGLANDGTTSKSVRRKHRVLYQESQRRLSELETRLNTLRQVQPKHKKKPRPQTGLEQLILLFNFRFRSLDRSAQCFHHTENDNKTCYTLPRSVYLPHAGTVLLPSQTYPENSLMRTQSLGNMDSSKPQSDR</sequence>
<accession>A0ABD0XTS2</accession>
<dbReference type="AlphaFoldDB" id="A0ABD0XTS2"/>
<dbReference type="GO" id="GO:0005737">
    <property type="term" value="C:cytoplasm"/>
    <property type="evidence" value="ECO:0007669"/>
    <property type="project" value="UniProtKB-SubCell"/>
</dbReference>
<dbReference type="PANTHER" id="PTHR46079">
    <property type="entry name" value="FERM DOMAIN-CONTAINING PROTEIN 4"/>
    <property type="match status" value="1"/>
</dbReference>
<evidence type="ECO:0000256" key="1">
    <source>
        <dbReference type="ARBA" id="ARBA00004496"/>
    </source>
</evidence>
<keyword evidence="2" id="KW-0963">Cytoplasm</keyword>
<gene>
    <name evidence="6" type="ORF">AAG570_008072</name>
</gene>
<dbReference type="InterPro" id="IPR021774">
    <property type="entry name" value="CUPID"/>
</dbReference>
<feature type="coiled-coil region" evidence="4">
    <location>
        <begin position="2"/>
        <end position="29"/>
    </location>
</feature>
<dbReference type="PANTHER" id="PTHR46079:SF2">
    <property type="entry name" value="FERM DOMAIN-CONTAINING PROTEIN"/>
    <property type="match status" value="1"/>
</dbReference>
<organism evidence="6 7">
    <name type="scientific">Ranatra chinensis</name>
    <dbReference type="NCBI Taxonomy" id="642074"/>
    <lineage>
        <taxon>Eukaryota</taxon>
        <taxon>Metazoa</taxon>
        <taxon>Ecdysozoa</taxon>
        <taxon>Arthropoda</taxon>
        <taxon>Hexapoda</taxon>
        <taxon>Insecta</taxon>
        <taxon>Pterygota</taxon>
        <taxon>Neoptera</taxon>
        <taxon>Paraneoptera</taxon>
        <taxon>Hemiptera</taxon>
        <taxon>Heteroptera</taxon>
        <taxon>Panheteroptera</taxon>
        <taxon>Nepomorpha</taxon>
        <taxon>Nepidae</taxon>
        <taxon>Ranatrinae</taxon>
        <taxon>Ranatra</taxon>
    </lineage>
</organism>
<evidence type="ECO:0000256" key="2">
    <source>
        <dbReference type="ARBA" id="ARBA00022490"/>
    </source>
</evidence>
<dbReference type="InterPro" id="IPR047176">
    <property type="entry name" value="FRMD4A/B"/>
</dbReference>
<evidence type="ECO:0000256" key="4">
    <source>
        <dbReference type="SAM" id="Coils"/>
    </source>
</evidence>
<comment type="subcellular location">
    <subcellularLocation>
        <location evidence="1">Cytoplasm</location>
    </subcellularLocation>
</comment>
<feature type="coiled-coil region" evidence="4">
    <location>
        <begin position="109"/>
        <end position="136"/>
    </location>
</feature>
<keyword evidence="7" id="KW-1185">Reference proteome</keyword>
<name>A0ABD0XTS2_9HEMI</name>
<dbReference type="EMBL" id="JBFDAA010000022">
    <property type="protein sequence ID" value="KAL1110544.1"/>
    <property type="molecule type" value="Genomic_DNA"/>
</dbReference>
<dbReference type="Proteomes" id="UP001558652">
    <property type="component" value="Unassembled WGS sequence"/>
</dbReference>